<comment type="caution">
    <text evidence="1">The sequence shown here is derived from an EMBL/GenBank/DDBJ whole genome shotgun (WGS) entry which is preliminary data.</text>
</comment>
<protein>
    <submittedName>
        <fullName evidence="1">Uncharacterized protein</fullName>
    </submittedName>
</protein>
<dbReference type="RefSeq" id="WP_344857071.1">
    <property type="nucleotide sequence ID" value="NZ_BAAAUT010000008.1"/>
</dbReference>
<sequence>MSVYGRDEETWERLVEAGLEFLTDLARRGGVTSYTDLNLAVARRTGTAGFDFSRADERAAMGHLLGRIVERSMPATGLMLSALVRYLDQNDAGPGFYALAGQYGLVPPGLPPQARWEFWVKHVTAVHEHYSRAESASAG</sequence>
<organism evidence="1 2">
    <name type="scientific">Planomonospora alba</name>
    <dbReference type="NCBI Taxonomy" id="161354"/>
    <lineage>
        <taxon>Bacteria</taxon>
        <taxon>Bacillati</taxon>
        <taxon>Actinomycetota</taxon>
        <taxon>Actinomycetes</taxon>
        <taxon>Streptosporangiales</taxon>
        <taxon>Streptosporangiaceae</taxon>
        <taxon>Planomonospora</taxon>
    </lineage>
</organism>
<accession>A0ABP6MTH9</accession>
<name>A0ABP6MTH9_9ACTN</name>
<reference evidence="2" key="1">
    <citation type="journal article" date="2019" name="Int. J. Syst. Evol. Microbiol.">
        <title>The Global Catalogue of Microorganisms (GCM) 10K type strain sequencing project: providing services to taxonomists for standard genome sequencing and annotation.</title>
        <authorList>
            <consortium name="The Broad Institute Genomics Platform"/>
            <consortium name="The Broad Institute Genome Sequencing Center for Infectious Disease"/>
            <person name="Wu L."/>
            <person name="Ma J."/>
        </authorList>
    </citation>
    <scope>NUCLEOTIDE SEQUENCE [LARGE SCALE GENOMIC DNA]</scope>
    <source>
        <strain evidence="2">JCM 9373</strain>
    </source>
</reference>
<keyword evidence="2" id="KW-1185">Reference proteome</keyword>
<dbReference type="Proteomes" id="UP001500320">
    <property type="component" value="Unassembled WGS sequence"/>
</dbReference>
<evidence type="ECO:0000313" key="1">
    <source>
        <dbReference type="EMBL" id="GAA3124445.1"/>
    </source>
</evidence>
<gene>
    <name evidence="1" type="ORF">GCM10010466_14200</name>
</gene>
<dbReference type="EMBL" id="BAAAUT010000008">
    <property type="protein sequence ID" value="GAA3124445.1"/>
    <property type="molecule type" value="Genomic_DNA"/>
</dbReference>
<evidence type="ECO:0000313" key="2">
    <source>
        <dbReference type="Proteomes" id="UP001500320"/>
    </source>
</evidence>
<proteinExistence type="predicted"/>